<dbReference type="OrthoDB" id="4947126at2"/>
<evidence type="ECO:0000313" key="2">
    <source>
        <dbReference type="Proteomes" id="UP000294621"/>
    </source>
</evidence>
<dbReference type="Pfam" id="PF12840">
    <property type="entry name" value="HTH_20"/>
    <property type="match status" value="1"/>
</dbReference>
<dbReference type="AlphaFoldDB" id="A0A4V3B0T3"/>
<evidence type="ECO:0000313" key="1">
    <source>
        <dbReference type="EMBL" id="TDL34058.1"/>
    </source>
</evidence>
<dbReference type="InterPro" id="IPR036390">
    <property type="entry name" value="WH_DNA-bd_sf"/>
</dbReference>
<name>A0A4V3B0T3_9MICC</name>
<comment type="caution">
    <text evidence="1">The sequence shown here is derived from an EMBL/GenBank/DDBJ whole genome shotgun (WGS) entry which is preliminary data.</text>
</comment>
<gene>
    <name evidence="1" type="ORF">E2R57_16250</name>
</gene>
<dbReference type="EMBL" id="SMZQ01000009">
    <property type="protein sequence ID" value="TDL34058.1"/>
    <property type="molecule type" value="Genomic_DNA"/>
</dbReference>
<dbReference type="Proteomes" id="UP000294621">
    <property type="component" value="Unassembled WGS sequence"/>
</dbReference>
<protein>
    <submittedName>
        <fullName evidence="1">ArsR family transcriptional regulator</fullName>
    </submittedName>
</protein>
<accession>A0A4V3B0T3</accession>
<organism evidence="1 2">
    <name type="scientific">Arthrobacter nitrophenolicus</name>
    <dbReference type="NCBI Taxonomy" id="683150"/>
    <lineage>
        <taxon>Bacteria</taxon>
        <taxon>Bacillati</taxon>
        <taxon>Actinomycetota</taxon>
        <taxon>Actinomycetes</taxon>
        <taxon>Micrococcales</taxon>
        <taxon>Micrococcaceae</taxon>
        <taxon>Arthrobacter</taxon>
    </lineage>
</organism>
<reference evidence="1 2" key="1">
    <citation type="submission" date="2019-03" db="EMBL/GenBank/DDBJ databases">
        <title>Genome Sequencing and Assembly of Various Microbes Isolated from Partially Reclaimed Soil and Acid Mine Drainage (AMD) Site.</title>
        <authorList>
            <person name="Steinbock B."/>
            <person name="Bechtold R."/>
            <person name="Sevigny J.L."/>
            <person name="Thomas D."/>
            <person name="Cuthill L.R."/>
            <person name="Aveiro Johannsen E.J."/>
            <person name="Thomas K."/>
            <person name="Ghosh A."/>
        </authorList>
    </citation>
    <scope>NUCLEOTIDE SEQUENCE [LARGE SCALE GENOMIC DNA]</scope>
    <source>
        <strain evidence="1 2">S-A1</strain>
    </source>
</reference>
<dbReference type="Gene3D" id="1.10.10.10">
    <property type="entry name" value="Winged helix-like DNA-binding domain superfamily/Winged helix DNA-binding domain"/>
    <property type="match status" value="1"/>
</dbReference>
<sequence length="103" mass="11077">MANILMNRTRSKIIRFLIGHGPATCPEVAAALDRTATSLGKHLNLLCQAGILILESGRYSAQPDEVEKQSAELAAAFQSTGSDFKKMDTAASHFSLSPFHSSE</sequence>
<dbReference type="SUPFAM" id="SSF46785">
    <property type="entry name" value="Winged helix' DNA-binding domain"/>
    <property type="match status" value="1"/>
</dbReference>
<proteinExistence type="predicted"/>
<dbReference type="InterPro" id="IPR036388">
    <property type="entry name" value="WH-like_DNA-bd_sf"/>
</dbReference>